<evidence type="ECO:0000313" key="2">
    <source>
        <dbReference type="EMBL" id="TFY75764.1"/>
    </source>
</evidence>
<dbReference type="InterPro" id="IPR000253">
    <property type="entry name" value="FHA_dom"/>
</dbReference>
<organism evidence="2 3">
    <name type="scientific">Hericium alpestre</name>
    <dbReference type="NCBI Taxonomy" id="135208"/>
    <lineage>
        <taxon>Eukaryota</taxon>
        <taxon>Fungi</taxon>
        <taxon>Dikarya</taxon>
        <taxon>Basidiomycota</taxon>
        <taxon>Agaricomycotina</taxon>
        <taxon>Agaricomycetes</taxon>
        <taxon>Russulales</taxon>
        <taxon>Hericiaceae</taxon>
        <taxon>Hericium</taxon>
    </lineage>
</organism>
<feature type="domain" description="FHA" evidence="1">
    <location>
        <begin position="34"/>
        <end position="82"/>
    </location>
</feature>
<dbReference type="EMBL" id="SFCI01001442">
    <property type="protein sequence ID" value="TFY75764.1"/>
    <property type="molecule type" value="Genomic_DNA"/>
</dbReference>
<dbReference type="Pfam" id="PF00498">
    <property type="entry name" value="FHA"/>
    <property type="match status" value="1"/>
</dbReference>
<dbReference type="OrthoDB" id="6288785at2759"/>
<protein>
    <recommendedName>
        <fullName evidence="1">FHA domain-containing protein</fullName>
    </recommendedName>
</protein>
<accession>A0A4Y9ZNC5</accession>
<proteinExistence type="predicted"/>
<evidence type="ECO:0000259" key="1">
    <source>
        <dbReference type="PROSITE" id="PS50006"/>
    </source>
</evidence>
<gene>
    <name evidence="2" type="ORF">EWM64_g8247</name>
</gene>
<reference evidence="2 3" key="1">
    <citation type="submission" date="2019-02" db="EMBL/GenBank/DDBJ databases">
        <title>Genome sequencing of the rare red list fungi Hericium alpestre (H. flagellum).</title>
        <authorList>
            <person name="Buettner E."/>
            <person name="Kellner H."/>
        </authorList>
    </citation>
    <scope>NUCLEOTIDE SEQUENCE [LARGE SCALE GENOMIC DNA]</scope>
    <source>
        <strain evidence="2 3">DSM 108284</strain>
    </source>
</reference>
<dbReference type="Gene3D" id="2.60.200.20">
    <property type="match status" value="1"/>
</dbReference>
<dbReference type="InterPro" id="IPR008984">
    <property type="entry name" value="SMAD_FHA_dom_sf"/>
</dbReference>
<dbReference type="AlphaFoldDB" id="A0A4Y9ZNC5"/>
<name>A0A4Y9ZNC5_9AGAM</name>
<dbReference type="STRING" id="135208.A0A4Y9ZNC5"/>
<dbReference type="PROSITE" id="PS50006">
    <property type="entry name" value="FHA_DOMAIN"/>
    <property type="match status" value="1"/>
</dbReference>
<evidence type="ECO:0000313" key="3">
    <source>
        <dbReference type="Proteomes" id="UP000298061"/>
    </source>
</evidence>
<dbReference type="Proteomes" id="UP000298061">
    <property type="component" value="Unassembled WGS sequence"/>
</dbReference>
<dbReference type="SUPFAM" id="SSF49879">
    <property type="entry name" value="SMAD/FHA domain"/>
    <property type="match status" value="1"/>
</dbReference>
<keyword evidence="3" id="KW-1185">Reference proteome</keyword>
<sequence>MDDGDFGRYGVLRLMRRHEPDVVVTSFPIDDEEVTFGRDQSCSVRLYYNSVSAVHAKVIFQERKAFLVVLGTHGVHIDNCPVFPSSSASGSEHATTVPLANNSHIEIHKKRFRFEYPPKPIRAALLATPSPQKVGANGNRRALRMSMIQSAQVFSPAPSPDPRTNLRILQTPIKPLSSPLKNGYRAPR</sequence>
<comment type="caution">
    <text evidence="2">The sequence shown here is derived from an EMBL/GenBank/DDBJ whole genome shotgun (WGS) entry which is preliminary data.</text>
</comment>